<dbReference type="Proteomes" id="UP000824998">
    <property type="component" value="Unassembled WGS sequence"/>
</dbReference>
<comment type="caution">
    <text evidence="1">The sequence shown here is derived from an EMBL/GenBank/DDBJ whole genome shotgun (WGS) entry which is preliminary data.</text>
</comment>
<evidence type="ECO:0000313" key="2">
    <source>
        <dbReference type="Proteomes" id="UP000824998"/>
    </source>
</evidence>
<dbReference type="AlphaFoldDB" id="A0A9P7YSA8"/>
<dbReference type="EMBL" id="MU251365">
    <property type="protein sequence ID" value="KAG9238821.1"/>
    <property type="molecule type" value="Genomic_DNA"/>
</dbReference>
<keyword evidence="2" id="KW-1185">Reference proteome</keyword>
<gene>
    <name evidence="1" type="ORF">BJ875DRAFT_437137</name>
</gene>
<evidence type="ECO:0000313" key="1">
    <source>
        <dbReference type="EMBL" id="KAG9238821.1"/>
    </source>
</evidence>
<name>A0A9P7YSA8_9HELO</name>
<sequence length="279" mass="31046">MKIYGPVSYDTRGLMILVEDITRIPLQVHQTLSVGTSGVASNGMAGHNSIGRPLGKYLTHFSSELPASTHTGMFVLPVTIDFLTLGLGILEKEGAHSTQREVHASLLGRTEFTDWIRLARNYTGYAAVKMRLGALFINIPNVKMNMTIDDSQPLTLRHFSLEMPLLELAGYLPLVSHKTSIRLYLSTIRGVEEEEEATLGLGGWIEFRDLGFFLGVVAWWYLSDVKPRKDAARVEKCGGCRRGSDKECLCLDVLRTSEGVLLRTEISNSLNRDRSAFRT</sequence>
<accession>A0A9P7YSA8</accession>
<reference evidence="1" key="1">
    <citation type="journal article" date="2021" name="IMA Fungus">
        <title>Genomic characterization of three marine fungi, including Emericellopsis atlantica sp. nov. with signatures of a generalist lifestyle and marine biomass degradation.</title>
        <authorList>
            <person name="Hagestad O.C."/>
            <person name="Hou L."/>
            <person name="Andersen J.H."/>
            <person name="Hansen E.H."/>
            <person name="Altermark B."/>
            <person name="Li C."/>
            <person name="Kuhnert E."/>
            <person name="Cox R.J."/>
            <person name="Crous P.W."/>
            <person name="Spatafora J.W."/>
            <person name="Lail K."/>
            <person name="Amirebrahimi M."/>
            <person name="Lipzen A."/>
            <person name="Pangilinan J."/>
            <person name="Andreopoulos W."/>
            <person name="Hayes R.D."/>
            <person name="Ng V."/>
            <person name="Grigoriev I.V."/>
            <person name="Jackson S.A."/>
            <person name="Sutton T.D.S."/>
            <person name="Dobson A.D.W."/>
            <person name="Rama T."/>
        </authorList>
    </citation>
    <scope>NUCLEOTIDE SEQUENCE</scope>
    <source>
        <strain evidence="1">TRa018bII</strain>
    </source>
</reference>
<protein>
    <submittedName>
        <fullName evidence="1">Uncharacterized protein</fullName>
    </submittedName>
</protein>
<organism evidence="1 2">
    <name type="scientific">Amylocarpus encephaloides</name>
    <dbReference type="NCBI Taxonomy" id="45428"/>
    <lineage>
        <taxon>Eukaryota</taxon>
        <taxon>Fungi</taxon>
        <taxon>Dikarya</taxon>
        <taxon>Ascomycota</taxon>
        <taxon>Pezizomycotina</taxon>
        <taxon>Leotiomycetes</taxon>
        <taxon>Helotiales</taxon>
        <taxon>Helotiales incertae sedis</taxon>
        <taxon>Amylocarpus</taxon>
    </lineage>
</organism>
<proteinExistence type="predicted"/>